<keyword evidence="2" id="KW-1185">Reference proteome</keyword>
<feature type="non-terminal residue" evidence="1">
    <location>
        <position position="36"/>
    </location>
</feature>
<name>A0A392RPB9_9FABA</name>
<organism evidence="1 2">
    <name type="scientific">Trifolium medium</name>
    <dbReference type="NCBI Taxonomy" id="97028"/>
    <lineage>
        <taxon>Eukaryota</taxon>
        <taxon>Viridiplantae</taxon>
        <taxon>Streptophyta</taxon>
        <taxon>Embryophyta</taxon>
        <taxon>Tracheophyta</taxon>
        <taxon>Spermatophyta</taxon>
        <taxon>Magnoliopsida</taxon>
        <taxon>eudicotyledons</taxon>
        <taxon>Gunneridae</taxon>
        <taxon>Pentapetalae</taxon>
        <taxon>rosids</taxon>
        <taxon>fabids</taxon>
        <taxon>Fabales</taxon>
        <taxon>Fabaceae</taxon>
        <taxon>Papilionoideae</taxon>
        <taxon>50 kb inversion clade</taxon>
        <taxon>NPAAA clade</taxon>
        <taxon>Hologalegina</taxon>
        <taxon>IRL clade</taxon>
        <taxon>Trifolieae</taxon>
        <taxon>Trifolium</taxon>
    </lineage>
</organism>
<protein>
    <submittedName>
        <fullName evidence="1">Uncharacterized protein</fullName>
    </submittedName>
</protein>
<dbReference type="AlphaFoldDB" id="A0A392RPB9"/>
<dbReference type="EMBL" id="LXQA010246360">
    <property type="protein sequence ID" value="MCI37610.1"/>
    <property type="molecule type" value="Genomic_DNA"/>
</dbReference>
<reference evidence="1 2" key="1">
    <citation type="journal article" date="2018" name="Front. Plant Sci.">
        <title>Red Clover (Trifolium pratense) and Zigzag Clover (T. medium) - A Picture of Genomic Similarities and Differences.</title>
        <authorList>
            <person name="Dluhosova J."/>
            <person name="Istvanek J."/>
            <person name="Nedelnik J."/>
            <person name="Repkova J."/>
        </authorList>
    </citation>
    <scope>NUCLEOTIDE SEQUENCE [LARGE SCALE GENOMIC DNA]</scope>
    <source>
        <strain evidence="2">cv. 10/8</strain>
        <tissue evidence="1">Leaf</tissue>
    </source>
</reference>
<evidence type="ECO:0000313" key="2">
    <source>
        <dbReference type="Proteomes" id="UP000265520"/>
    </source>
</evidence>
<proteinExistence type="predicted"/>
<comment type="caution">
    <text evidence="1">The sequence shown here is derived from an EMBL/GenBank/DDBJ whole genome shotgun (WGS) entry which is preliminary data.</text>
</comment>
<sequence>MFNNADHDMKVNLKERFRQFVYRETTTMCPPPDKVK</sequence>
<accession>A0A392RPB9</accession>
<evidence type="ECO:0000313" key="1">
    <source>
        <dbReference type="EMBL" id="MCI37610.1"/>
    </source>
</evidence>
<dbReference type="Proteomes" id="UP000265520">
    <property type="component" value="Unassembled WGS sequence"/>
</dbReference>